<dbReference type="EMBL" id="JH159183">
    <property type="protein sequence ID" value="EGZ04458.1"/>
    <property type="molecule type" value="Genomic_DNA"/>
</dbReference>
<dbReference type="InParanoid" id="G5AJ26"/>
<dbReference type="RefSeq" id="XP_009540077.1">
    <property type="nucleotide sequence ID" value="XM_009541782.1"/>
</dbReference>
<name>G5AJ26_PHYSP</name>
<dbReference type="Proteomes" id="UP000002640">
    <property type="component" value="Unassembled WGS sequence"/>
</dbReference>
<gene>
    <name evidence="2" type="ORF">PHYSODRAFT_348748</name>
</gene>
<dbReference type="AlphaFoldDB" id="G5AJ26"/>
<dbReference type="KEGG" id="psoj:PHYSODRAFT_348748"/>
<accession>G5AJ26</accession>
<feature type="non-terminal residue" evidence="2">
    <location>
        <position position="83"/>
    </location>
</feature>
<evidence type="ECO:0000313" key="3">
    <source>
        <dbReference type="Proteomes" id="UP000002640"/>
    </source>
</evidence>
<organism evidence="2 3">
    <name type="scientific">Phytophthora sojae (strain P6497)</name>
    <name type="common">Soybean stem and root rot agent</name>
    <name type="synonym">Phytophthora megasperma f. sp. glycines</name>
    <dbReference type="NCBI Taxonomy" id="1094619"/>
    <lineage>
        <taxon>Eukaryota</taxon>
        <taxon>Sar</taxon>
        <taxon>Stramenopiles</taxon>
        <taxon>Oomycota</taxon>
        <taxon>Peronosporomycetes</taxon>
        <taxon>Peronosporales</taxon>
        <taxon>Peronosporaceae</taxon>
        <taxon>Phytophthora</taxon>
    </lineage>
</organism>
<evidence type="ECO:0000313" key="2">
    <source>
        <dbReference type="EMBL" id="EGZ04458.1"/>
    </source>
</evidence>
<dbReference type="GeneID" id="20649006"/>
<feature type="region of interest" description="Disordered" evidence="1">
    <location>
        <begin position="46"/>
        <end position="67"/>
    </location>
</feature>
<proteinExistence type="predicted"/>
<protein>
    <submittedName>
        <fullName evidence="2">Uncharacterized protein</fullName>
    </submittedName>
</protein>
<keyword evidence="3" id="KW-1185">Reference proteome</keyword>
<sequence>PRLLTVLCARSFATSEGPSRWARHGPRLGVRHEEGAALGFAPVGWRQQGHSRSGRTCRDRGRAGPRGPAQWWRINVWCDVTKV</sequence>
<evidence type="ECO:0000256" key="1">
    <source>
        <dbReference type="SAM" id="MobiDB-lite"/>
    </source>
</evidence>
<reference evidence="2 3" key="1">
    <citation type="journal article" date="2006" name="Science">
        <title>Phytophthora genome sequences uncover evolutionary origins and mechanisms of pathogenesis.</title>
        <authorList>
            <person name="Tyler B.M."/>
            <person name="Tripathy S."/>
            <person name="Zhang X."/>
            <person name="Dehal P."/>
            <person name="Jiang R.H."/>
            <person name="Aerts A."/>
            <person name="Arredondo F.D."/>
            <person name="Baxter L."/>
            <person name="Bensasson D."/>
            <person name="Beynon J.L."/>
            <person name="Chapman J."/>
            <person name="Damasceno C.M."/>
            <person name="Dorrance A.E."/>
            <person name="Dou D."/>
            <person name="Dickerman A.W."/>
            <person name="Dubchak I.L."/>
            <person name="Garbelotto M."/>
            <person name="Gijzen M."/>
            <person name="Gordon S.G."/>
            <person name="Govers F."/>
            <person name="Grunwald N.J."/>
            <person name="Huang W."/>
            <person name="Ivors K.L."/>
            <person name="Jones R.W."/>
            <person name="Kamoun S."/>
            <person name="Krampis K."/>
            <person name="Lamour K.H."/>
            <person name="Lee M.K."/>
            <person name="McDonald W.H."/>
            <person name="Medina M."/>
            <person name="Meijer H.J."/>
            <person name="Nordberg E.K."/>
            <person name="Maclean D.J."/>
            <person name="Ospina-Giraldo M.D."/>
            <person name="Morris P.F."/>
            <person name="Phuntumart V."/>
            <person name="Putnam N.H."/>
            <person name="Rash S."/>
            <person name="Rose J.K."/>
            <person name="Sakihama Y."/>
            <person name="Salamov A.A."/>
            <person name="Savidor A."/>
            <person name="Scheuring C.F."/>
            <person name="Smith B.M."/>
            <person name="Sobral B.W."/>
            <person name="Terry A."/>
            <person name="Torto-Alalibo T.A."/>
            <person name="Win J."/>
            <person name="Xu Z."/>
            <person name="Zhang H."/>
            <person name="Grigoriev I.V."/>
            <person name="Rokhsar D.S."/>
            <person name="Boore J.L."/>
        </authorList>
    </citation>
    <scope>NUCLEOTIDE SEQUENCE [LARGE SCALE GENOMIC DNA]</scope>
    <source>
        <strain evidence="2 3">P6497</strain>
    </source>
</reference>
<feature type="non-terminal residue" evidence="2">
    <location>
        <position position="1"/>
    </location>
</feature>